<keyword evidence="5" id="KW-0676">Redox-active center</keyword>
<dbReference type="RefSeq" id="WP_106335143.1">
    <property type="nucleotide sequence ID" value="NZ_PVZS01000002.1"/>
</dbReference>
<keyword evidence="3" id="KW-0201">Cytochrome c-type biogenesis</keyword>
<evidence type="ECO:0000256" key="4">
    <source>
        <dbReference type="ARBA" id="ARBA00023157"/>
    </source>
</evidence>
<dbReference type="InterPro" id="IPR013766">
    <property type="entry name" value="Thioredoxin_domain"/>
</dbReference>
<keyword evidence="6" id="KW-0812">Transmembrane</keyword>
<comment type="similarity">
    <text evidence="2">Belongs to the thioredoxin family. DsbE subfamily.</text>
</comment>
<evidence type="ECO:0000256" key="2">
    <source>
        <dbReference type="ARBA" id="ARBA00007758"/>
    </source>
</evidence>
<dbReference type="InterPro" id="IPR050553">
    <property type="entry name" value="Thioredoxin_ResA/DsbE_sf"/>
</dbReference>
<keyword evidence="6" id="KW-0472">Membrane</keyword>
<evidence type="ECO:0000256" key="6">
    <source>
        <dbReference type="SAM" id="Phobius"/>
    </source>
</evidence>
<dbReference type="PROSITE" id="PS00194">
    <property type="entry name" value="THIOREDOXIN_1"/>
    <property type="match status" value="1"/>
</dbReference>
<reference evidence="9" key="1">
    <citation type="submission" date="2018-03" db="EMBL/GenBank/DDBJ databases">
        <authorList>
            <person name="Sun L."/>
            <person name="Liu H."/>
            <person name="Chen W."/>
            <person name="Huang K."/>
            <person name="Liu W."/>
            <person name="Gao X."/>
        </authorList>
    </citation>
    <scope>NUCLEOTIDE SEQUENCE [LARGE SCALE GENOMIC DNA]</scope>
    <source>
        <strain evidence="9">SH9</strain>
    </source>
</reference>
<dbReference type="GO" id="GO:0015036">
    <property type="term" value="F:disulfide oxidoreductase activity"/>
    <property type="evidence" value="ECO:0007669"/>
    <property type="project" value="InterPro"/>
</dbReference>
<organism evidence="8 9">
    <name type="scientific">Alsobacter soli</name>
    <dbReference type="NCBI Taxonomy" id="2109933"/>
    <lineage>
        <taxon>Bacteria</taxon>
        <taxon>Pseudomonadati</taxon>
        <taxon>Pseudomonadota</taxon>
        <taxon>Alphaproteobacteria</taxon>
        <taxon>Hyphomicrobiales</taxon>
        <taxon>Alsobacteraceae</taxon>
        <taxon>Alsobacter</taxon>
    </lineage>
</organism>
<evidence type="ECO:0000256" key="1">
    <source>
        <dbReference type="ARBA" id="ARBA00004196"/>
    </source>
</evidence>
<dbReference type="PROSITE" id="PS51352">
    <property type="entry name" value="THIOREDOXIN_2"/>
    <property type="match status" value="1"/>
</dbReference>
<keyword evidence="6" id="KW-1133">Transmembrane helix</keyword>
<dbReference type="InterPro" id="IPR013740">
    <property type="entry name" value="Redoxin"/>
</dbReference>
<evidence type="ECO:0000259" key="7">
    <source>
        <dbReference type="PROSITE" id="PS51352"/>
    </source>
</evidence>
<evidence type="ECO:0000256" key="5">
    <source>
        <dbReference type="ARBA" id="ARBA00023284"/>
    </source>
</evidence>
<dbReference type="SUPFAM" id="SSF52833">
    <property type="entry name" value="Thioredoxin-like"/>
    <property type="match status" value="1"/>
</dbReference>
<evidence type="ECO:0000313" key="9">
    <source>
        <dbReference type="Proteomes" id="UP000239772"/>
    </source>
</evidence>
<sequence>MADATAPEPAEAPRRGRWFVALPLLVFAGLAALFFSQLDGSDKSRLPSALIGKPAPAFALPGLEGLQREGQPVPGLSTADLKGRVTVVNVFASWCAPCREEHPLLLELAKTPGVRLVGINYKDQPENARRFLGALGNPYAAVGVDAAGRSAIDWGVYGVPESFVIAPDGTIAYKQVGPISPEALKGPLREAIQRAASKG</sequence>
<dbReference type="CDD" id="cd03010">
    <property type="entry name" value="TlpA_like_DsbE"/>
    <property type="match status" value="1"/>
</dbReference>
<dbReference type="GO" id="GO:0030288">
    <property type="term" value="C:outer membrane-bounded periplasmic space"/>
    <property type="evidence" value="ECO:0007669"/>
    <property type="project" value="InterPro"/>
</dbReference>
<keyword evidence="4" id="KW-1015">Disulfide bond</keyword>
<dbReference type="InterPro" id="IPR004799">
    <property type="entry name" value="Periplasmic_diS_OxRdtase_DsbE"/>
</dbReference>
<dbReference type="InterPro" id="IPR036249">
    <property type="entry name" value="Thioredoxin-like_sf"/>
</dbReference>
<dbReference type="OrthoDB" id="9799347at2"/>
<dbReference type="Gene3D" id="3.40.30.10">
    <property type="entry name" value="Glutaredoxin"/>
    <property type="match status" value="1"/>
</dbReference>
<dbReference type="PANTHER" id="PTHR42852">
    <property type="entry name" value="THIOL:DISULFIDE INTERCHANGE PROTEIN DSBE"/>
    <property type="match status" value="1"/>
</dbReference>
<feature type="transmembrane region" description="Helical" evidence="6">
    <location>
        <begin position="18"/>
        <end position="35"/>
    </location>
</feature>
<dbReference type="InterPro" id="IPR017937">
    <property type="entry name" value="Thioredoxin_CS"/>
</dbReference>
<evidence type="ECO:0000313" key="8">
    <source>
        <dbReference type="EMBL" id="PSC06765.1"/>
    </source>
</evidence>
<protein>
    <submittedName>
        <fullName evidence="8">DsbE family thiol:disulfide interchange protein</fullName>
    </submittedName>
</protein>
<accession>A0A2T1HYS2</accession>
<keyword evidence="9" id="KW-1185">Reference proteome</keyword>
<comment type="subcellular location">
    <subcellularLocation>
        <location evidence="1">Cell envelope</location>
    </subcellularLocation>
</comment>
<dbReference type="Proteomes" id="UP000239772">
    <property type="component" value="Unassembled WGS sequence"/>
</dbReference>
<comment type="caution">
    <text evidence="8">The sequence shown here is derived from an EMBL/GenBank/DDBJ whole genome shotgun (WGS) entry which is preliminary data.</text>
</comment>
<proteinExistence type="inferred from homology"/>
<dbReference type="Pfam" id="PF08534">
    <property type="entry name" value="Redoxin"/>
    <property type="match status" value="1"/>
</dbReference>
<feature type="domain" description="Thioredoxin" evidence="7">
    <location>
        <begin position="49"/>
        <end position="197"/>
    </location>
</feature>
<evidence type="ECO:0000256" key="3">
    <source>
        <dbReference type="ARBA" id="ARBA00022748"/>
    </source>
</evidence>
<dbReference type="GO" id="GO:0017004">
    <property type="term" value="P:cytochrome complex assembly"/>
    <property type="evidence" value="ECO:0007669"/>
    <property type="project" value="UniProtKB-KW"/>
</dbReference>
<dbReference type="PANTHER" id="PTHR42852:SF6">
    <property type="entry name" value="THIOL:DISULFIDE INTERCHANGE PROTEIN DSBE"/>
    <property type="match status" value="1"/>
</dbReference>
<name>A0A2T1HYS2_9HYPH</name>
<dbReference type="NCBIfam" id="TIGR00385">
    <property type="entry name" value="dsbE"/>
    <property type="match status" value="1"/>
</dbReference>
<dbReference type="EMBL" id="PVZS01000002">
    <property type="protein sequence ID" value="PSC06765.1"/>
    <property type="molecule type" value="Genomic_DNA"/>
</dbReference>
<gene>
    <name evidence="8" type="ORF">SLNSH_02930</name>
</gene>
<dbReference type="AlphaFoldDB" id="A0A2T1HYS2"/>